<dbReference type="SUPFAM" id="SSF46689">
    <property type="entry name" value="Homeodomain-like"/>
    <property type="match status" value="2"/>
</dbReference>
<accession>A0A926FDT3</accession>
<dbReference type="Proteomes" id="UP000647416">
    <property type="component" value="Unassembled WGS sequence"/>
</dbReference>
<evidence type="ECO:0000256" key="1">
    <source>
        <dbReference type="ARBA" id="ARBA00023015"/>
    </source>
</evidence>
<dbReference type="Pfam" id="PF02311">
    <property type="entry name" value="AraC_binding"/>
    <property type="match status" value="1"/>
</dbReference>
<dbReference type="SMART" id="SM00342">
    <property type="entry name" value="HTH_ARAC"/>
    <property type="match status" value="1"/>
</dbReference>
<name>A0A926FDT3_9FIRM</name>
<dbReference type="PANTHER" id="PTHR43280:SF28">
    <property type="entry name" value="HTH-TYPE TRANSCRIPTIONAL ACTIVATOR RHAS"/>
    <property type="match status" value="1"/>
</dbReference>
<keyword evidence="2" id="KW-0238">DNA-binding</keyword>
<dbReference type="EMBL" id="JACRTE010000006">
    <property type="protein sequence ID" value="MBC8596629.1"/>
    <property type="molecule type" value="Genomic_DNA"/>
</dbReference>
<dbReference type="PANTHER" id="PTHR43280">
    <property type="entry name" value="ARAC-FAMILY TRANSCRIPTIONAL REGULATOR"/>
    <property type="match status" value="1"/>
</dbReference>
<keyword evidence="1" id="KW-0805">Transcription regulation</keyword>
<dbReference type="PRINTS" id="PR00032">
    <property type="entry name" value="HTHARAC"/>
</dbReference>
<dbReference type="GO" id="GO:0003700">
    <property type="term" value="F:DNA-binding transcription factor activity"/>
    <property type="evidence" value="ECO:0007669"/>
    <property type="project" value="InterPro"/>
</dbReference>
<dbReference type="AlphaFoldDB" id="A0A926FDT3"/>
<gene>
    <name evidence="5" type="ORF">H8706_07060</name>
</gene>
<dbReference type="PROSITE" id="PS00041">
    <property type="entry name" value="HTH_ARAC_FAMILY_1"/>
    <property type="match status" value="1"/>
</dbReference>
<dbReference type="InterPro" id="IPR009057">
    <property type="entry name" value="Homeodomain-like_sf"/>
</dbReference>
<feature type="domain" description="HTH araC/xylS-type" evidence="4">
    <location>
        <begin position="167"/>
        <end position="265"/>
    </location>
</feature>
<evidence type="ECO:0000256" key="2">
    <source>
        <dbReference type="ARBA" id="ARBA00023125"/>
    </source>
</evidence>
<sequence>MDGYTYKNERFSHHRIKNKRKFTGIHYHDEYELYYLINGETKYFIGDEIFSVKKDNFVFVPKGMFHKTDSETCLHNERILVCFDDTLFNDENRYIVKELCKTKVMSVPESKLNEMSAILHNLENESEKKDEYSDFLFNLYTLELLTLLCRYRRKPKTEIEGAEKLIHDISEYISQNYDKPITLSLLGNIFSVSESHLCRKFKDISGIGINEYITYVRILNAEKLLKSGKYSITDTALRCGFNDSNYFSTVFKKAKGITPLKFAKSAKK</sequence>
<dbReference type="InterPro" id="IPR020449">
    <property type="entry name" value="Tscrpt_reg_AraC-type_HTH"/>
</dbReference>
<evidence type="ECO:0000313" key="5">
    <source>
        <dbReference type="EMBL" id="MBC8596629.1"/>
    </source>
</evidence>
<dbReference type="InterPro" id="IPR018062">
    <property type="entry name" value="HTH_AraC-typ_CS"/>
</dbReference>
<dbReference type="PROSITE" id="PS01124">
    <property type="entry name" value="HTH_ARAC_FAMILY_2"/>
    <property type="match status" value="1"/>
</dbReference>
<protein>
    <submittedName>
        <fullName evidence="5">Helix-turn-helix transcriptional regulator</fullName>
    </submittedName>
</protein>
<keyword evidence="6" id="KW-1185">Reference proteome</keyword>
<dbReference type="SUPFAM" id="SSF51215">
    <property type="entry name" value="Regulatory protein AraC"/>
    <property type="match status" value="1"/>
</dbReference>
<dbReference type="Gene3D" id="1.10.10.60">
    <property type="entry name" value="Homeodomain-like"/>
    <property type="match status" value="2"/>
</dbReference>
<dbReference type="Gene3D" id="2.60.120.10">
    <property type="entry name" value="Jelly Rolls"/>
    <property type="match status" value="1"/>
</dbReference>
<dbReference type="InterPro" id="IPR018060">
    <property type="entry name" value="HTH_AraC"/>
</dbReference>
<dbReference type="GO" id="GO:0043565">
    <property type="term" value="F:sequence-specific DNA binding"/>
    <property type="evidence" value="ECO:0007669"/>
    <property type="project" value="InterPro"/>
</dbReference>
<comment type="caution">
    <text evidence="5">The sequence shown here is derived from an EMBL/GenBank/DDBJ whole genome shotgun (WGS) entry which is preliminary data.</text>
</comment>
<keyword evidence="3" id="KW-0804">Transcription</keyword>
<dbReference type="Pfam" id="PF12833">
    <property type="entry name" value="HTH_18"/>
    <property type="match status" value="1"/>
</dbReference>
<proteinExistence type="predicted"/>
<evidence type="ECO:0000313" key="6">
    <source>
        <dbReference type="Proteomes" id="UP000647416"/>
    </source>
</evidence>
<dbReference type="RefSeq" id="WP_262432069.1">
    <property type="nucleotide sequence ID" value="NZ_JACRTE010000006.1"/>
</dbReference>
<evidence type="ECO:0000259" key="4">
    <source>
        <dbReference type="PROSITE" id="PS01124"/>
    </source>
</evidence>
<dbReference type="InterPro" id="IPR037923">
    <property type="entry name" value="HTH-like"/>
</dbReference>
<reference evidence="5" key="1">
    <citation type="submission" date="2020-08" db="EMBL/GenBank/DDBJ databases">
        <title>Genome public.</title>
        <authorList>
            <person name="Liu C."/>
            <person name="Sun Q."/>
        </authorList>
    </citation>
    <scope>NUCLEOTIDE SEQUENCE</scope>
    <source>
        <strain evidence="5">NSJ-50</strain>
    </source>
</reference>
<dbReference type="InterPro" id="IPR003313">
    <property type="entry name" value="AraC-bd"/>
</dbReference>
<organism evidence="5 6">
    <name type="scientific">Qingrenia yutianensis</name>
    <dbReference type="NCBI Taxonomy" id="2763676"/>
    <lineage>
        <taxon>Bacteria</taxon>
        <taxon>Bacillati</taxon>
        <taxon>Bacillota</taxon>
        <taxon>Clostridia</taxon>
        <taxon>Eubacteriales</taxon>
        <taxon>Oscillospiraceae</taxon>
        <taxon>Qingrenia</taxon>
    </lineage>
</organism>
<evidence type="ECO:0000256" key="3">
    <source>
        <dbReference type="ARBA" id="ARBA00023163"/>
    </source>
</evidence>
<dbReference type="InterPro" id="IPR014710">
    <property type="entry name" value="RmlC-like_jellyroll"/>
</dbReference>